<dbReference type="HOGENOM" id="CLU_805322_0_0_1"/>
<dbReference type="PROSITE" id="PS50089">
    <property type="entry name" value="ZF_RING_2"/>
    <property type="match status" value="1"/>
</dbReference>
<dbReference type="OMA" id="DTCPENI"/>
<dbReference type="GeneID" id="7828280"/>
<dbReference type="PANTHER" id="PTHR10131:SF94">
    <property type="entry name" value="TNF RECEPTOR-ASSOCIATED FACTOR 4"/>
    <property type="match status" value="1"/>
</dbReference>
<dbReference type="Proteomes" id="UP000009168">
    <property type="component" value="Unassembled WGS sequence"/>
</dbReference>
<keyword evidence="2 4" id="KW-0863">Zinc-finger</keyword>
<dbReference type="SUPFAM" id="SSF49599">
    <property type="entry name" value="TRAF domain-like"/>
    <property type="match status" value="1"/>
</dbReference>
<evidence type="ECO:0000259" key="6">
    <source>
        <dbReference type="PROSITE" id="PS50145"/>
    </source>
</evidence>
<dbReference type="SUPFAM" id="SSF57850">
    <property type="entry name" value="RING/U-box"/>
    <property type="match status" value="1"/>
</dbReference>
<dbReference type="InterPro" id="IPR013083">
    <property type="entry name" value="Znf_RING/FYVE/PHD"/>
</dbReference>
<sequence>MFGPIRQISNEKKQQQEQPCNKLLQSRFINGPQDIKDDLICLICDNLLLNTSICCQCDQTYCTQCIDEWIKQGSGCLKCEGFQFRRQKPPMYDDFINLITIDCPFSQNPQNFASCSEKGMKLDQSLEHIKNCEFQIKQCPNEGCKLQIEANKYEDHVQQCLYRMYCCPYCNQQMPYLNSQQHDSICPRKQVKCKQCFNFYYQNQINDHEQNDCPQKIMDCQYCNQQFIKNVFQLHQKNCPKVPVNCDCNKIFIREQIDEHKKTCLFVKLICEKCSQQYTRQEDHQNKDCIKYLSLKCQQIETDVYLLNEQINEIKIHLNMPLYKQQSQYQSMIRPAIFQQRNQFF</sequence>
<gene>
    <name evidence="7" type="ORF">TTHERM_00378820</name>
</gene>
<evidence type="ECO:0000256" key="1">
    <source>
        <dbReference type="ARBA" id="ARBA00022723"/>
    </source>
</evidence>
<dbReference type="AlphaFoldDB" id="Q23FD5"/>
<dbReference type="GO" id="GO:0008270">
    <property type="term" value="F:zinc ion binding"/>
    <property type="evidence" value="ECO:0007669"/>
    <property type="project" value="UniProtKB-KW"/>
</dbReference>
<feature type="domain" description="TRAF-type" evidence="6">
    <location>
        <begin position="182"/>
        <end position="233"/>
    </location>
</feature>
<evidence type="ECO:0000313" key="7">
    <source>
        <dbReference type="EMBL" id="EAR95218.1"/>
    </source>
</evidence>
<dbReference type="RefSeq" id="XP_001015463.1">
    <property type="nucleotide sequence ID" value="XM_001015463.1"/>
</dbReference>
<name>Q23FD5_TETTS</name>
<dbReference type="InterPro" id="IPR001841">
    <property type="entry name" value="Znf_RING"/>
</dbReference>
<dbReference type="KEGG" id="tet:TTHERM_00378820"/>
<dbReference type="Gene3D" id="3.30.40.10">
    <property type="entry name" value="Zinc/RING finger domain, C3HC4 (zinc finger)"/>
    <property type="match status" value="4"/>
</dbReference>
<keyword evidence="3 4" id="KW-0862">Zinc</keyword>
<proteinExistence type="predicted"/>
<organism evidence="7 8">
    <name type="scientific">Tetrahymena thermophila (strain SB210)</name>
    <dbReference type="NCBI Taxonomy" id="312017"/>
    <lineage>
        <taxon>Eukaryota</taxon>
        <taxon>Sar</taxon>
        <taxon>Alveolata</taxon>
        <taxon>Ciliophora</taxon>
        <taxon>Intramacronucleata</taxon>
        <taxon>Oligohymenophorea</taxon>
        <taxon>Hymenostomatida</taxon>
        <taxon>Tetrahymenina</taxon>
        <taxon>Tetrahymenidae</taxon>
        <taxon>Tetrahymena</taxon>
    </lineage>
</organism>
<feature type="zinc finger region" description="TRAF-type" evidence="4">
    <location>
        <begin position="235"/>
        <end position="282"/>
    </location>
</feature>
<keyword evidence="1 4" id="KW-0479">Metal-binding</keyword>
<dbReference type="OrthoDB" id="422728at2759"/>
<accession>Q23FD5</accession>
<dbReference type="Pfam" id="PF02176">
    <property type="entry name" value="zf-TRAF"/>
    <property type="match status" value="2"/>
</dbReference>
<dbReference type="eggNOG" id="KOG0297">
    <property type="taxonomic scope" value="Eukaryota"/>
</dbReference>
<dbReference type="STRING" id="312017.Q23FD5"/>
<protein>
    <submittedName>
        <fullName evidence="7">TRAF-type zinc finger protein</fullName>
    </submittedName>
</protein>
<dbReference type="PROSITE" id="PS50145">
    <property type="entry name" value="ZF_TRAF"/>
    <property type="match status" value="3"/>
</dbReference>
<feature type="domain" description="TRAF-type" evidence="6">
    <location>
        <begin position="235"/>
        <end position="282"/>
    </location>
</feature>
<dbReference type="PANTHER" id="PTHR10131">
    <property type="entry name" value="TNF RECEPTOR ASSOCIATED FACTOR"/>
    <property type="match status" value="1"/>
</dbReference>
<evidence type="ECO:0000259" key="5">
    <source>
        <dbReference type="PROSITE" id="PS50089"/>
    </source>
</evidence>
<keyword evidence="8" id="KW-1185">Reference proteome</keyword>
<reference evidence="8" key="1">
    <citation type="journal article" date="2006" name="PLoS Biol.">
        <title>Macronuclear genome sequence of the ciliate Tetrahymena thermophila, a model eukaryote.</title>
        <authorList>
            <person name="Eisen J.A."/>
            <person name="Coyne R.S."/>
            <person name="Wu M."/>
            <person name="Wu D."/>
            <person name="Thiagarajan M."/>
            <person name="Wortman J.R."/>
            <person name="Badger J.H."/>
            <person name="Ren Q."/>
            <person name="Amedeo P."/>
            <person name="Jones K.M."/>
            <person name="Tallon L.J."/>
            <person name="Delcher A.L."/>
            <person name="Salzberg S.L."/>
            <person name="Silva J.C."/>
            <person name="Haas B.J."/>
            <person name="Majoros W.H."/>
            <person name="Farzad M."/>
            <person name="Carlton J.M."/>
            <person name="Smith R.K. Jr."/>
            <person name="Garg J."/>
            <person name="Pearlman R.E."/>
            <person name="Karrer K.M."/>
            <person name="Sun L."/>
            <person name="Manning G."/>
            <person name="Elde N.C."/>
            <person name="Turkewitz A.P."/>
            <person name="Asai D.J."/>
            <person name="Wilkes D.E."/>
            <person name="Wang Y."/>
            <person name="Cai H."/>
            <person name="Collins K."/>
            <person name="Stewart B.A."/>
            <person name="Lee S.R."/>
            <person name="Wilamowska K."/>
            <person name="Weinberg Z."/>
            <person name="Ruzzo W.L."/>
            <person name="Wloga D."/>
            <person name="Gaertig J."/>
            <person name="Frankel J."/>
            <person name="Tsao C.-C."/>
            <person name="Gorovsky M.A."/>
            <person name="Keeling P.J."/>
            <person name="Waller R.F."/>
            <person name="Patron N.J."/>
            <person name="Cherry J.M."/>
            <person name="Stover N.A."/>
            <person name="Krieger C.J."/>
            <person name="del Toro C."/>
            <person name="Ryder H.F."/>
            <person name="Williamson S.C."/>
            <person name="Barbeau R.A."/>
            <person name="Hamilton E.P."/>
            <person name="Orias E."/>
        </authorList>
    </citation>
    <scope>NUCLEOTIDE SEQUENCE [LARGE SCALE GENOMIC DNA]</scope>
    <source>
        <strain evidence="8">SB210</strain>
    </source>
</reference>
<evidence type="ECO:0000256" key="3">
    <source>
        <dbReference type="ARBA" id="ARBA00022833"/>
    </source>
</evidence>
<feature type="domain" description="RING-type" evidence="5">
    <location>
        <begin position="41"/>
        <end position="80"/>
    </location>
</feature>
<evidence type="ECO:0000256" key="4">
    <source>
        <dbReference type="PROSITE-ProRule" id="PRU00207"/>
    </source>
</evidence>
<dbReference type="InParanoid" id="Q23FD5"/>
<feature type="zinc finger region" description="TRAF-type" evidence="4">
    <location>
        <begin position="128"/>
        <end position="180"/>
    </location>
</feature>
<dbReference type="EMBL" id="GG662706">
    <property type="protein sequence ID" value="EAR95218.1"/>
    <property type="molecule type" value="Genomic_DNA"/>
</dbReference>
<evidence type="ECO:0000313" key="8">
    <source>
        <dbReference type="Proteomes" id="UP000009168"/>
    </source>
</evidence>
<evidence type="ECO:0000256" key="2">
    <source>
        <dbReference type="ARBA" id="ARBA00022771"/>
    </source>
</evidence>
<feature type="zinc finger region" description="TRAF-type" evidence="4">
    <location>
        <begin position="182"/>
        <end position="233"/>
    </location>
</feature>
<dbReference type="InterPro" id="IPR001293">
    <property type="entry name" value="Znf_TRAF"/>
</dbReference>
<feature type="domain" description="TRAF-type" evidence="6">
    <location>
        <begin position="128"/>
        <end position="180"/>
    </location>
</feature>